<evidence type="ECO:0000313" key="8">
    <source>
        <dbReference type="EMBL" id="TQV70163.1"/>
    </source>
</evidence>
<dbReference type="InterPro" id="IPR036249">
    <property type="entry name" value="Thioredoxin-like_sf"/>
</dbReference>
<dbReference type="GO" id="GO:0016491">
    <property type="term" value="F:oxidoreductase activity"/>
    <property type="evidence" value="ECO:0007669"/>
    <property type="project" value="UniProtKB-KW"/>
</dbReference>
<evidence type="ECO:0000259" key="7">
    <source>
        <dbReference type="Pfam" id="PF13462"/>
    </source>
</evidence>
<evidence type="ECO:0000256" key="2">
    <source>
        <dbReference type="ARBA" id="ARBA00022729"/>
    </source>
</evidence>
<reference evidence="8 9" key="1">
    <citation type="submission" date="2019-06" db="EMBL/GenBank/DDBJ databases">
        <title>Whole genome sequence for Cellvibrionaceae sp. R142.</title>
        <authorList>
            <person name="Wang G."/>
        </authorList>
    </citation>
    <scope>NUCLEOTIDE SEQUENCE [LARGE SCALE GENOMIC DNA]</scope>
    <source>
        <strain evidence="8 9">R142</strain>
    </source>
</reference>
<dbReference type="PANTHER" id="PTHR13887">
    <property type="entry name" value="GLUTATHIONE S-TRANSFERASE KAPPA"/>
    <property type="match status" value="1"/>
</dbReference>
<dbReference type="EMBL" id="VHSG01000025">
    <property type="protein sequence ID" value="TQV70163.1"/>
    <property type="molecule type" value="Genomic_DNA"/>
</dbReference>
<dbReference type="RefSeq" id="WP_142929067.1">
    <property type="nucleotide sequence ID" value="NZ_ML660103.1"/>
</dbReference>
<evidence type="ECO:0000256" key="4">
    <source>
        <dbReference type="ARBA" id="ARBA00023157"/>
    </source>
</evidence>
<dbReference type="Proteomes" id="UP000319732">
    <property type="component" value="Unassembled WGS sequence"/>
</dbReference>
<organism evidence="8 9">
    <name type="scientific">Exilibacterium tricleocarpae</name>
    <dbReference type="NCBI Taxonomy" id="2591008"/>
    <lineage>
        <taxon>Bacteria</taxon>
        <taxon>Pseudomonadati</taxon>
        <taxon>Pseudomonadota</taxon>
        <taxon>Gammaproteobacteria</taxon>
        <taxon>Cellvibrionales</taxon>
        <taxon>Cellvibrionaceae</taxon>
        <taxon>Exilibacterium</taxon>
    </lineage>
</organism>
<proteinExistence type="inferred from homology"/>
<keyword evidence="4" id="KW-1015">Disulfide bond</keyword>
<dbReference type="AlphaFoldDB" id="A0A545SYW6"/>
<dbReference type="InterPro" id="IPR012336">
    <property type="entry name" value="Thioredoxin-like_fold"/>
</dbReference>
<dbReference type="CDD" id="cd02972">
    <property type="entry name" value="DsbA_family"/>
    <property type="match status" value="1"/>
</dbReference>
<evidence type="ECO:0000256" key="1">
    <source>
        <dbReference type="ARBA" id="ARBA00005791"/>
    </source>
</evidence>
<keyword evidence="2" id="KW-0732">Signal</keyword>
<name>A0A545SYW6_9GAMM</name>
<feature type="region of interest" description="Disordered" evidence="6">
    <location>
        <begin position="384"/>
        <end position="424"/>
    </location>
</feature>
<evidence type="ECO:0000313" key="9">
    <source>
        <dbReference type="Proteomes" id="UP000319732"/>
    </source>
</evidence>
<protein>
    <recommendedName>
        <fullName evidence="7">Thioredoxin-like fold domain-containing protein</fullName>
    </recommendedName>
</protein>
<sequence>MNNSRLFHRNLRSNNRHACSHRVSGTSLFFVAVLALLSGCSDTPAPATPAPATPANNGHDIAARVGDRLITLTEVDAAIQFQLYDLRESIYQLRRASLQKLLEETAGTRGSRIAPTLHLTPPERPRITLDGKTRSLRGSAAAAVTLSVFCSYQSAHCVRLQPTLLTLLQEYEDLVNIAYYDFPQHFHKQGPLLAEAVRCAGEQQAMWQYQDHLLARVAHIDRAKVLDIAGQLQMDHAALDNCLTAGRHRGSIEADRSLARRLGVKGVPTSFVNGIYLRGPQPVEMFRDIIDRELISLGLTPNKTLHQALGLSELPIKMIASSVNNDPAASRALLEIGENSADFFGIGDTLMQQVTLYMIDHGAIVIDNRGKLEMIKLWVTDTGDSPSRSGNTSLYATDRSTAAPAGSDAENPPEETADDAPVLPAPTAILPLARRWVDDKLMEQLQLEQQIETGEHVVEGHNLMKLSQQDLDEFYQLLGMEPGDVLMMVNEQWVHSGHNPLWEALRTQDSVTAVVMRRGLPVVYQYDIQADDE</sequence>
<feature type="domain" description="Thioredoxin-like fold" evidence="7">
    <location>
        <begin position="133"/>
        <end position="291"/>
    </location>
</feature>
<dbReference type="Pfam" id="PF13462">
    <property type="entry name" value="Thioredoxin_4"/>
    <property type="match status" value="1"/>
</dbReference>
<evidence type="ECO:0000256" key="3">
    <source>
        <dbReference type="ARBA" id="ARBA00023002"/>
    </source>
</evidence>
<dbReference type="Gene3D" id="2.30.30.830">
    <property type="match status" value="1"/>
</dbReference>
<keyword evidence="5" id="KW-0676">Redox-active center</keyword>
<comment type="similarity">
    <text evidence="1">Belongs to the thioredoxin family. DsbA subfamily.</text>
</comment>
<comment type="caution">
    <text evidence="8">The sequence shown here is derived from an EMBL/GenBank/DDBJ whole genome shotgun (WGS) entry which is preliminary data.</text>
</comment>
<gene>
    <name evidence="8" type="ORF">FKG94_21830</name>
</gene>
<dbReference type="OrthoDB" id="9780340at2"/>
<feature type="compositionally biased region" description="Polar residues" evidence="6">
    <location>
        <begin position="384"/>
        <end position="400"/>
    </location>
</feature>
<evidence type="ECO:0000256" key="6">
    <source>
        <dbReference type="SAM" id="MobiDB-lite"/>
    </source>
</evidence>
<dbReference type="PANTHER" id="PTHR13887:SF14">
    <property type="entry name" value="DISULFIDE BOND FORMATION PROTEIN D"/>
    <property type="match status" value="1"/>
</dbReference>
<dbReference type="SUPFAM" id="SSF52833">
    <property type="entry name" value="Thioredoxin-like"/>
    <property type="match status" value="1"/>
</dbReference>
<keyword evidence="9" id="KW-1185">Reference proteome</keyword>
<dbReference type="Gene3D" id="3.40.30.10">
    <property type="entry name" value="Glutaredoxin"/>
    <property type="match status" value="1"/>
</dbReference>
<accession>A0A545SYW6</accession>
<evidence type="ECO:0000256" key="5">
    <source>
        <dbReference type="ARBA" id="ARBA00023284"/>
    </source>
</evidence>
<keyword evidence="3" id="KW-0560">Oxidoreductase</keyword>